<evidence type="ECO:0000313" key="2">
    <source>
        <dbReference type="EMBL" id="TXG72771.1"/>
    </source>
</evidence>
<feature type="region of interest" description="Disordered" evidence="1">
    <location>
        <begin position="128"/>
        <end position="168"/>
    </location>
</feature>
<organism evidence="2 3">
    <name type="scientific">Acer yangbiense</name>
    <dbReference type="NCBI Taxonomy" id="1000413"/>
    <lineage>
        <taxon>Eukaryota</taxon>
        <taxon>Viridiplantae</taxon>
        <taxon>Streptophyta</taxon>
        <taxon>Embryophyta</taxon>
        <taxon>Tracheophyta</taxon>
        <taxon>Spermatophyta</taxon>
        <taxon>Magnoliopsida</taxon>
        <taxon>eudicotyledons</taxon>
        <taxon>Gunneridae</taxon>
        <taxon>Pentapetalae</taxon>
        <taxon>rosids</taxon>
        <taxon>malvids</taxon>
        <taxon>Sapindales</taxon>
        <taxon>Sapindaceae</taxon>
        <taxon>Hippocastanoideae</taxon>
        <taxon>Acereae</taxon>
        <taxon>Acer</taxon>
    </lineage>
</organism>
<evidence type="ECO:0000313" key="3">
    <source>
        <dbReference type="Proteomes" id="UP000323000"/>
    </source>
</evidence>
<sequence>MRRQPQNLFTSTRCEATRDGLVRNKKRRATVTVSSSPTPSSTQVLLHPPLFSSPKLLHLSSPPSSPVLLHPPLFSSPKLLHLSSPPSSPGVFRMKEHLAGVHGNAAPCTRVTPEVRDEIKTYLEKNDRAKKSPYKQATSGWAEMQEKGGIFGGRGSQGKQEKQEFDRH</sequence>
<name>A0A5C7IU04_9ROSI</name>
<dbReference type="AlphaFoldDB" id="A0A5C7IU04"/>
<proteinExistence type="predicted"/>
<dbReference type="EMBL" id="VAHF01000001">
    <property type="protein sequence ID" value="TXG72771.1"/>
    <property type="molecule type" value="Genomic_DNA"/>
</dbReference>
<dbReference type="Proteomes" id="UP000323000">
    <property type="component" value="Chromosome 1"/>
</dbReference>
<accession>A0A5C7IU04</accession>
<evidence type="ECO:0000256" key="1">
    <source>
        <dbReference type="SAM" id="MobiDB-lite"/>
    </source>
</evidence>
<feature type="compositionally biased region" description="Basic and acidic residues" evidence="1">
    <location>
        <begin position="159"/>
        <end position="168"/>
    </location>
</feature>
<protein>
    <submittedName>
        <fullName evidence="2">Uncharacterized protein</fullName>
    </submittedName>
</protein>
<reference evidence="3" key="1">
    <citation type="journal article" date="2019" name="Gigascience">
        <title>De novo genome assembly of the endangered Acer yangbiense, a plant species with extremely small populations endemic to Yunnan Province, China.</title>
        <authorList>
            <person name="Yang J."/>
            <person name="Wariss H.M."/>
            <person name="Tao L."/>
            <person name="Zhang R."/>
            <person name="Yun Q."/>
            <person name="Hollingsworth P."/>
            <person name="Dao Z."/>
            <person name="Luo G."/>
            <person name="Guo H."/>
            <person name="Ma Y."/>
            <person name="Sun W."/>
        </authorList>
    </citation>
    <scope>NUCLEOTIDE SEQUENCE [LARGE SCALE GENOMIC DNA]</scope>
    <source>
        <strain evidence="3">cv. Malutang</strain>
    </source>
</reference>
<gene>
    <name evidence="2" type="ORF">EZV62_001350</name>
</gene>
<keyword evidence="3" id="KW-1185">Reference proteome</keyword>
<comment type="caution">
    <text evidence="2">The sequence shown here is derived from an EMBL/GenBank/DDBJ whole genome shotgun (WGS) entry which is preliminary data.</text>
</comment>